<reference evidence="1 2" key="1">
    <citation type="submission" date="2023-10" db="EMBL/GenBank/DDBJ databases">
        <title>Chromosome-scale genome assembly provides insights into flower coloration mechanisms of Canna indica.</title>
        <authorList>
            <person name="Li C."/>
        </authorList>
    </citation>
    <scope>NUCLEOTIDE SEQUENCE [LARGE SCALE GENOMIC DNA]</scope>
    <source>
        <tissue evidence="1">Flower</tissue>
    </source>
</reference>
<proteinExistence type="predicted"/>
<accession>A0AAQ3KMN9</accession>
<dbReference type="Proteomes" id="UP001327560">
    <property type="component" value="Chromosome 6"/>
</dbReference>
<evidence type="ECO:0000313" key="1">
    <source>
        <dbReference type="EMBL" id="WOL10880.1"/>
    </source>
</evidence>
<dbReference type="EMBL" id="CP136895">
    <property type="protein sequence ID" value="WOL10880.1"/>
    <property type="molecule type" value="Genomic_DNA"/>
</dbReference>
<organism evidence="1 2">
    <name type="scientific">Canna indica</name>
    <name type="common">Indian-shot</name>
    <dbReference type="NCBI Taxonomy" id="4628"/>
    <lineage>
        <taxon>Eukaryota</taxon>
        <taxon>Viridiplantae</taxon>
        <taxon>Streptophyta</taxon>
        <taxon>Embryophyta</taxon>
        <taxon>Tracheophyta</taxon>
        <taxon>Spermatophyta</taxon>
        <taxon>Magnoliopsida</taxon>
        <taxon>Liliopsida</taxon>
        <taxon>Zingiberales</taxon>
        <taxon>Cannaceae</taxon>
        <taxon>Canna</taxon>
    </lineage>
</organism>
<keyword evidence="2" id="KW-1185">Reference proteome</keyword>
<name>A0AAQ3KMN9_9LILI</name>
<gene>
    <name evidence="1" type="ORF">Cni_G19639</name>
</gene>
<dbReference type="AlphaFoldDB" id="A0AAQ3KMN9"/>
<evidence type="ECO:0000313" key="2">
    <source>
        <dbReference type="Proteomes" id="UP001327560"/>
    </source>
</evidence>
<protein>
    <submittedName>
        <fullName evidence="1">Uncharacterized protein</fullName>
    </submittedName>
</protein>
<sequence>MVPITALSRLGLLGPCAYLGPIASSCSVSEPSQHFEASLPSYQGLLGGPPLIAGLVPLPDPPSLALPLVDQVGELDEDPILMPPKASKRKAVRNEGTLDIADATSKPDILHTTSLGSLVVDMGVALDSTLLQKVDALGFKLAAKEDLVIRAQGSGLKAQVLIPCQLFVA</sequence>